<dbReference type="InterPro" id="IPR012507">
    <property type="entry name" value="YibE_F"/>
</dbReference>
<comment type="caution">
    <text evidence="3">The sequence shown here is derived from an EMBL/GenBank/DDBJ whole genome shotgun (WGS) entry which is preliminary data.</text>
</comment>
<keyword evidence="4" id="KW-1185">Reference proteome</keyword>
<keyword evidence="2" id="KW-1133">Transmembrane helix</keyword>
<feature type="compositionally biased region" description="Basic residues" evidence="1">
    <location>
        <begin position="23"/>
        <end position="33"/>
    </location>
</feature>
<feature type="transmembrane region" description="Helical" evidence="2">
    <location>
        <begin position="279"/>
        <end position="299"/>
    </location>
</feature>
<feature type="region of interest" description="Disordered" evidence="1">
    <location>
        <begin position="445"/>
        <end position="484"/>
    </location>
</feature>
<organism evidence="3 4">
    <name type="scientific">Tamaricihabitans halophyticus</name>
    <dbReference type="NCBI Taxonomy" id="1262583"/>
    <lineage>
        <taxon>Bacteria</taxon>
        <taxon>Bacillati</taxon>
        <taxon>Actinomycetota</taxon>
        <taxon>Actinomycetes</taxon>
        <taxon>Pseudonocardiales</taxon>
        <taxon>Pseudonocardiaceae</taxon>
        <taxon>Tamaricihabitans</taxon>
    </lineage>
</organism>
<proteinExistence type="predicted"/>
<reference evidence="3 4" key="1">
    <citation type="submission" date="2019-03" db="EMBL/GenBank/DDBJ databases">
        <title>Genomic Encyclopedia of Type Strains, Phase IV (KMG-IV): sequencing the most valuable type-strain genomes for metagenomic binning, comparative biology and taxonomic classification.</title>
        <authorList>
            <person name="Goeker M."/>
        </authorList>
    </citation>
    <scope>NUCLEOTIDE SEQUENCE [LARGE SCALE GENOMIC DNA]</scope>
    <source>
        <strain evidence="3 4">DSM 45765</strain>
    </source>
</reference>
<dbReference type="PANTHER" id="PTHR41771:SF1">
    <property type="entry name" value="MEMBRANE PROTEIN"/>
    <property type="match status" value="1"/>
</dbReference>
<protein>
    <submittedName>
        <fullName evidence="3">Putative membrane protein</fullName>
    </submittedName>
</protein>
<feature type="transmembrane region" description="Helical" evidence="2">
    <location>
        <begin position="223"/>
        <end position="244"/>
    </location>
</feature>
<evidence type="ECO:0000313" key="3">
    <source>
        <dbReference type="EMBL" id="TCP46293.1"/>
    </source>
</evidence>
<feature type="transmembrane region" description="Helical" evidence="2">
    <location>
        <begin position="199"/>
        <end position="216"/>
    </location>
</feature>
<feature type="transmembrane region" description="Helical" evidence="2">
    <location>
        <begin position="421"/>
        <end position="443"/>
    </location>
</feature>
<gene>
    <name evidence="3" type="ORF">EV191_11490</name>
</gene>
<dbReference type="Pfam" id="PF07907">
    <property type="entry name" value="YibE_F"/>
    <property type="match status" value="1"/>
</dbReference>
<sequence>MPSGQPGRPGRAGQVRQPPGQPAKRHPEGRRRAQGASQSGGTRRASKATPELASGHGHGHGPQPRSSRNVRRLLANLLIPFAFAAIAGTVVLFPWGTSSPESAINQGTPVNGTVTEAAAGSCLPPGQVRVGEASQDDRQCLDLRVELTDGPAAGKTISQSLPIEPSTVRFAVGDEVVLSYAGADPEEGQSYRIMDFQRGIPLTVLAVLFAGAVVLLGRWQGMYALISLALSFLVLAFFALPAILVGEDPLLVAIVASGLIMFVTLYLTHGFSARTSTAVLGTMISLCLIGVLAAIFAAFSKLTGLDEETASLIGALGQGIDARGLLLAGVVIGALGVLDDVTVSQASSVWELRRANPKLSWRQLYAAGLRIGRDHAASAVNTLFMAYAGAALPILLYSYLSGVGLGSILGSQNIAQEIVRTLAGSIGLIAAIPLTTALAAIVASKEPVPEQPADEAQSDDTSSGEDSAESQEEGGTAQSHRPAK</sequence>
<keyword evidence="2" id="KW-0812">Transmembrane</keyword>
<dbReference type="PANTHER" id="PTHR41771">
    <property type="entry name" value="MEMBRANE PROTEIN-RELATED"/>
    <property type="match status" value="1"/>
</dbReference>
<feature type="transmembrane region" description="Helical" evidence="2">
    <location>
        <begin position="250"/>
        <end position="267"/>
    </location>
</feature>
<name>A0A4R2QBD8_9PSEU</name>
<keyword evidence="2" id="KW-0472">Membrane</keyword>
<evidence type="ECO:0000256" key="1">
    <source>
        <dbReference type="SAM" id="MobiDB-lite"/>
    </source>
</evidence>
<evidence type="ECO:0000256" key="2">
    <source>
        <dbReference type="SAM" id="Phobius"/>
    </source>
</evidence>
<feature type="transmembrane region" description="Helical" evidence="2">
    <location>
        <begin position="73"/>
        <end position="95"/>
    </location>
</feature>
<dbReference type="Proteomes" id="UP000294911">
    <property type="component" value="Unassembled WGS sequence"/>
</dbReference>
<feature type="compositionally biased region" description="Acidic residues" evidence="1">
    <location>
        <begin position="452"/>
        <end position="472"/>
    </location>
</feature>
<accession>A0A4R2QBD8</accession>
<feature type="region of interest" description="Disordered" evidence="1">
    <location>
        <begin position="1"/>
        <end position="67"/>
    </location>
</feature>
<evidence type="ECO:0000313" key="4">
    <source>
        <dbReference type="Proteomes" id="UP000294911"/>
    </source>
</evidence>
<feature type="transmembrane region" description="Helical" evidence="2">
    <location>
        <begin position="384"/>
        <end position="409"/>
    </location>
</feature>
<dbReference type="AlphaFoldDB" id="A0A4R2QBD8"/>
<dbReference type="EMBL" id="SLXQ01000014">
    <property type="protein sequence ID" value="TCP46293.1"/>
    <property type="molecule type" value="Genomic_DNA"/>
</dbReference>